<dbReference type="GO" id="GO:0006265">
    <property type="term" value="P:DNA topological change"/>
    <property type="evidence" value="ECO:0007669"/>
    <property type="project" value="UniProtKB-UniRule"/>
</dbReference>
<dbReference type="CDD" id="cd03365">
    <property type="entry name" value="TOPRIM_TopoIIA"/>
    <property type="match status" value="1"/>
</dbReference>
<dbReference type="Pfam" id="PF02518">
    <property type="entry name" value="HATPase_c"/>
    <property type="match status" value="1"/>
</dbReference>
<keyword evidence="11 14" id="KW-0799">Topoisomerase</keyword>
<name>A0A168BGH5_9HYPO</name>
<dbReference type="Pfam" id="PF16898">
    <property type="entry name" value="TOPRIM_C"/>
    <property type="match status" value="1"/>
</dbReference>
<feature type="domain" description="Toprim" evidence="17">
    <location>
        <begin position="546"/>
        <end position="664"/>
    </location>
</feature>
<accession>A0A168BGH5</accession>
<dbReference type="SUPFAM" id="SSF56719">
    <property type="entry name" value="Type II DNA topoisomerase"/>
    <property type="match status" value="1"/>
</dbReference>
<evidence type="ECO:0000256" key="9">
    <source>
        <dbReference type="ARBA" id="ARBA00022840"/>
    </source>
</evidence>
<dbReference type="InterPro" id="IPR013760">
    <property type="entry name" value="Topo_IIA-like_dom_sf"/>
</dbReference>
<feature type="compositionally biased region" description="Basic residues" evidence="16">
    <location>
        <begin position="1621"/>
        <end position="1636"/>
    </location>
</feature>
<comment type="cofactor">
    <cofactor evidence="2">
        <name>Ca(2+)</name>
        <dbReference type="ChEBI" id="CHEBI:29108"/>
    </cofactor>
</comment>
<dbReference type="GO" id="GO:0007076">
    <property type="term" value="P:mitotic chromosome condensation"/>
    <property type="evidence" value="ECO:0007669"/>
    <property type="project" value="EnsemblFungi"/>
</dbReference>
<feature type="domain" description="Topo IIA-type catalytic" evidence="18">
    <location>
        <begin position="799"/>
        <end position="1264"/>
    </location>
</feature>
<evidence type="ECO:0000256" key="8">
    <source>
        <dbReference type="ARBA" id="ARBA00022741"/>
    </source>
</evidence>
<comment type="subunit">
    <text evidence="15">Homodimer.</text>
</comment>
<feature type="compositionally biased region" description="Low complexity" evidence="16">
    <location>
        <begin position="1411"/>
        <end position="1433"/>
    </location>
</feature>
<dbReference type="Pfam" id="PF01751">
    <property type="entry name" value="Toprim"/>
    <property type="match status" value="1"/>
</dbReference>
<evidence type="ECO:0000256" key="12">
    <source>
        <dbReference type="ARBA" id="ARBA00023125"/>
    </source>
</evidence>
<dbReference type="Proteomes" id="UP000078544">
    <property type="component" value="Unassembled WGS sequence"/>
</dbReference>
<dbReference type="EC" id="5.6.2.2" evidence="5 15"/>
<dbReference type="Gene3D" id="3.30.565.10">
    <property type="entry name" value="Histidine kinase-like ATPase, C-terminal domain"/>
    <property type="match status" value="1"/>
</dbReference>
<evidence type="ECO:0000256" key="6">
    <source>
        <dbReference type="ARBA" id="ARBA00019635"/>
    </source>
</evidence>
<dbReference type="SMART" id="SM00434">
    <property type="entry name" value="TOP4c"/>
    <property type="match status" value="1"/>
</dbReference>
<dbReference type="FunFam" id="3.90.199.10:FF:000002">
    <property type="entry name" value="DNA topoisomerase 2"/>
    <property type="match status" value="1"/>
</dbReference>
<dbReference type="GO" id="GO:0000791">
    <property type="term" value="C:euchromatin"/>
    <property type="evidence" value="ECO:0007669"/>
    <property type="project" value="EnsemblFungi"/>
</dbReference>
<feature type="compositionally biased region" description="Low complexity" evidence="16">
    <location>
        <begin position="1383"/>
        <end position="1402"/>
    </location>
</feature>
<evidence type="ECO:0000313" key="20">
    <source>
        <dbReference type="Proteomes" id="UP000078544"/>
    </source>
</evidence>
<proteinExistence type="inferred from homology"/>
<dbReference type="PANTHER" id="PTHR10169:SF38">
    <property type="entry name" value="DNA TOPOISOMERASE 2"/>
    <property type="match status" value="1"/>
</dbReference>
<keyword evidence="13 14" id="KW-0413">Isomerase</keyword>
<dbReference type="GO" id="GO:0006325">
    <property type="term" value="P:chromatin organization"/>
    <property type="evidence" value="ECO:0007669"/>
    <property type="project" value="EnsemblFungi"/>
</dbReference>
<dbReference type="InterPro" id="IPR013758">
    <property type="entry name" value="Topo_IIA_A/C_ab"/>
</dbReference>
<dbReference type="InterPro" id="IPR013757">
    <property type="entry name" value="Topo_IIA_A_a_sf"/>
</dbReference>
<comment type="caution">
    <text evidence="19">The sequence shown here is derived from an EMBL/GenBank/DDBJ whole genome shotgun (WGS) entry which is preliminary data.</text>
</comment>
<feature type="compositionally biased region" description="Acidic residues" evidence="16">
    <location>
        <begin position="1640"/>
        <end position="1663"/>
    </location>
</feature>
<dbReference type="SUPFAM" id="SSF54211">
    <property type="entry name" value="Ribosomal protein S5 domain 2-like"/>
    <property type="match status" value="1"/>
</dbReference>
<dbReference type="Pfam" id="PF00204">
    <property type="entry name" value="DNA_gyraseB"/>
    <property type="match status" value="1"/>
</dbReference>
<dbReference type="FunFam" id="3.40.50.670:FF:000001">
    <property type="entry name" value="DNA topoisomerase 2"/>
    <property type="match status" value="2"/>
</dbReference>
<evidence type="ECO:0000259" key="18">
    <source>
        <dbReference type="PROSITE" id="PS52040"/>
    </source>
</evidence>
<evidence type="ECO:0000256" key="5">
    <source>
        <dbReference type="ARBA" id="ARBA00012895"/>
    </source>
</evidence>
<dbReference type="Gene3D" id="3.90.199.10">
    <property type="entry name" value="Topoisomerase II, domain 5"/>
    <property type="match status" value="1"/>
</dbReference>
<dbReference type="InterPro" id="IPR034157">
    <property type="entry name" value="TOPRIM_TopoII"/>
</dbReference>
<gene>
    <name evidence="19" type="ORF">AAL_04506</name>
</gene>
<dbReference type="PRINTS" id="PR00418">
    <property type="entry name" value="TPI2FAMILY"/>
</dbReference>
<reference evidence="19 20" key="1">
    <citation type="journal article" date="2016" name="Genome Biol. Evol.">
        <title>Divergent and convergent evolution of fungal pathogenicity.</title>
        <authorList>
            <person name="Shang Y."/>
            <person name="Xiao G."/>
            <person name="Zheng P."/>
            <person name="Cen K."/>
            <person name="Zhan S."/>
            <person name="Wang C."/>
        </authorList>
    </citation>
    <scope>NUCLEOTIDE SEQUENCE [LARGE SCALE GENOMIC DNA]</scope>
    <source>
        <strain evidence="19 20">RCEF 2490</strain>
    </source>
</reference>
<keyword evidence="7" id="KW-0479">Metal-binding</keyword>
<dbReference type="STRING" id="1081109.A0A168BGH5"/>
<feature type="region of interest" description="Disordered" evidence="16">
    <location>
        <begin position="1548"/>
        <end position="1576"/>
    </location>
</feature>
<dbReference type="SMART" id="SM00433">
    <property type="entry name" value="TOP2c"/>
    <property type="match status" value="1"/>
</dbReference>
<dbReference type="FunFam" id="3.30.1360.40:FF:000003">
    <property type="entry name" value="DNA topoisomerase 2"/>
    <property type="match status" value="1"/>
</dbReference>
<dbReference type="InterPro" id="IPR036890">
    <property type="entry name" value="HATPase_C_sf"/>
</dbReference>
<dbReference type="InterPro" id="IPR031660">
    <property type="entry name" value="TOPRIM_C"/>
</dbReference>
<keyword evidence="12 14" id="KW-0238">DNA-binding</keyword>
<organism evidence="19 20">
    <name type="scientific">Moelleriella libera RCEF 2490</name>
    <dbReference type="NCBI Taxonomy" id="1081109"/>
    <lineage>
        <taxon>Eukaryota</taxon>
        <taxon>Fungi</taxon>
        <taxon>Dikarya</taxon>
        <taxon>Ascomycota</taxon>
        <taxon>Pezizomycotina</taxon>
        <taxon>Sordariomycetes</taxon>
        <taxon>Hypocreomycetidae</taxon>
        <taxon>Hypocreales</taxon>
        <taxon>Clavicipitaceae</taxon>
        <taxon>Moelleriella</taxon>
    </lineage>
</organism>
<feature type="active site" description="O-(5'-phospho-DNA)-tyrosine intermediate" evidence="14">
    <location>
        <position position="889"/>
    </location>
</feature>
<comment type="similarity">
    <text evidence="4 15">Belongs to the type II topoisomerase family.</text>
</comment>
<keyword evidence="8 15" id="KW-0547">Nucleotide-binding</keyword>
<dbReference type="FunFam" id="3.30.230.10:FF:000008">
    <property type="entry name" value="DNA topoisomerase 2"/>
    <property type="match status" value="1"/>
</dbReference>
<dbReference type="InterPro" id="IPR018522">
    <property type="entry name" value="TopoIIA_CS"/>
</dbReference>
<dbReference type="GO" id="GO:0003677">
    <property type="term" value="F:DNA binding"/>
    <property type="evidence" value="ECO:0007669"/>
    <property type="project" value="UniProtKB-UniRule"/>
</dbReference>
<evidence type="ECO:0000256" key="7">
    <source>
        <dbReference type="ARBA" id="ARBA00022723"/>
    </source>
</evidence>
<dbReference type="InterPro" id="IPR003594">
    <property type="entry name" value="HATPase_dom"/>
</dbReference>
<feature type="compositionally biased region" description="Low complexity" evidence="16">
    <location>
        <begin position="29"/>
        <end position="38"/>
    </location>
</feature>
<dbReference type="InterPro" id="IPR006171">
    <property type="entry name" value="TOPRIM_dom"/>
</dbReference>
<dbReference type="Gene3D" id="1.10.268.10">
    <property type="entry name" value="Topoisomerase, domain 3"/>
    <property type="match status" value="1"/>
</dbReference>
<dbReference type="InterPro" id="IPR001154">
    <property type="entry name" value="TopoII_euk"/>
</dbReference>
<dbReference type="FunFam" id="3.30.565.10:FF:000004">
    <property type="entry name" value="DNA topoisomerase 2"/>
    <property type="match status" value="1"/>
</dbReference>
<dbReference type="InterPro" id="IPR001241">
    <property type="entry name" value="Topo_IIA"/>
</dbReference>
<keyword evidence="20" id="KW-1185">Reference proteome</keyword>
<evidence type="ECO:0000256" key="3">
    <source>
        <dbReference type="ARBA" id="ARBA00001946"/>
    </source>
</evidence>
<feature type="region of interest" description="Disordered" evidence="16">
    <location>
        <begin position="1292"/>
        <end position="1523"/>
    </location>
</feature>
<comment type="cofactor">
    <cofactor evidence="3">
        <name>Mg(2+)</name>
        <dbReference type="ChEBI" id="CHEBI:18420"/>
    </cofactor>
</comment>
<evidence type="ECO:0000256" key="13">
    <source>
        <dbReference type="ARBA" id="ARBA00023235"/>
    </source>
</evidence>
<dbReference type="GO" id="GO:0046872">
    <property type="term" value="F:metal ion binding"/>
    <property type="evidence" value="ECO:0007669"/>
    <property type="project" value="UniProtKB-KW"/>
</dbReference>
<dbReference type="InterPro" id="IPR014721">
    <property type="entry name" value="Ribsml_uS5_D2-typ_fold_subgr"/>
</dbReference>
<dbReference type="GO" id="GO:0003918">
    <property type="term" value="F:DNA topoisomerase type II (double strand cut, ATP-hydrolyzing) activity"/>
    <property type="evidence" value="ECO:0007669"/>
    <property type="project" value="UniProtKB-UniRule"/>
</dbReference>
<keyword evidence="10" id="KW-0460">Magnesium</keyword>
<evidence type="ECO:0000256" key="10">
    <source>
        <dbReference type="ARBA" id="ARBA00022842"/>
    </source>
</evidence>
<dbReference type="GO" id="GO:0000712">
    <property type="term" value="P:resolution of meiotic recombination intermediates"/>
    <property type="evidence" value="ECO:0007669"/>
    <property type="project" value="EnsemblFungi"/>
</dbReference>
<dbReference type="PANTHER" id="PTHR10169">
    <property type="entry name" value="DNA TOPOISOMERASE/GYRASE"/>
    <property type="match status" value="1"/>
</dbReference>
<dbReference type="InterPro" id="IPR020568">
    <property type="entry name" value="Ribosomal_Su5_D2-typ_SF"/>
</dbReference>
<dbReference type="CDD" id="cd00187">
    <property type="entry name" value="TOP4c"/>
    <property type="match status" value="1"/>
</dbReference>
<protein>
    <recommendedName>
        <fullName evidence="6 15">DNA topoisomerase 2</fullName>
        <ecNumber evidence="5 15">5.6.2.2</ecNumber>
    </recommendedName>
</protein>
<evidence type="ECO:0000256" key="11">
    <source>
        <dbReference type="ARBA" id="ARBA00023029"/>
    </source>
</evidence>
<dbReference type="InterPro" id="IPR013506">
    <property type="entry name" value="Topo_IIA_bsu_dom2"/>
</dbReference>
<dbReference type="OrthoDB" id="276498at2759"/>
<comment type="catalytic activity">
    <reaction evidence="1 14 15">
        <text>ATP-dependent breakage, passage and rejoining of double-stranded DNA.</text>
        <dbReference type="EC" id="5.6.2.2"/>
    </reaction>
</comment>
<dbReference type="Gene3D" id="3.30.1360.40">
    <property type="match status" value="1"/>
</dbReference>
<dbReference type="PROSITE" id="PS50880">
    <property type="entry name" value="TOPRIM"/>
    <property type="match status" value="1"/>
</dbReference>
<dbReference type="Pfam" id="PF00521">
    <property type="entry name" value="DNA_topoisoIV"/>
    <property type="match status" value="1"/>
</dbReference>
<feature type="region of interest" description="Disordered" evidence="16">
    <location>
        <begin position="1"/>
        <end position="95"/>
    </location>
</feature>
<dbReference type="GO" id="GO:0034506">
    <property type="term" value="C:chromosome, centromeric core domain"/>
    <property type="evidence" value="ECO:0007669"/>
    <property type="project" value="EnsemblFungi"/>
</dbReference>
<dbReference type="InterPro" id="IPR002205">
    <property type="entry name" value="Topo_IIA_dom_A"/>
</dbReference>
<dbReference type="SUPFAM" id="SSF55874">
    <property type="entry name" value="ATPase domain of HSP90 chaperone/DNA topoisomerase II/histidine kinase"/>
    <property type="match status" value="1"/>
</dbReference>
<comment type="function">
    <text evidence="15">Control of topological states of DNA by transient breakage and subsequent rejoining of DNA strands. Topoisomerase II makes double-strand breaks.</text>
</comment>
<dbReference type="EMBL" id="AZGY01000009">
    <property type="protein sequence ID" value="KZZ95275.1"/>
    <property type="molecule type" value="Genomic_DNA"/>
</dbReference>
<evidence type="ECO:0000256" key="15">
    <source>
        <dbReference type="RuleBase" id="RU362094"/>
    </source>
</evidence>
<dbReference type="Gene3D" id="3.30.230.10">
    <property type="match status" value="1"/>
</dbReference>
<dbReference type="InterPro" id="IPR013759">
    <property type="entry name" value="Topo_IIA_B_C"/>
</dbReference>
<evidence type="ECO:0000256" key="2">
    <source>
        <dbReference type="ARBA" id="ARBA00001913"/>
    </source>
</evidence>
<sequence>MDSDVMSDPVSSLGEESDGYVPEKKPKPKAVAKAAGKKMVQTTLKTKAPAKRPKPESDGEDSLSGFSNTPPSSKKQKKPLAPKKSGGIPLAEVENDSVIMDGPAKSASKASKTATETYQKLTQLEHIIKRPDTYIGSVEKTDQQQWIFNKTTSQMEFKTINFVPGFYKIFDEILVNAADNAQRNSSMTQMKVNIDRETGEISVENNGKGIPVVIHEKEKIYIPELIFGHLLAGSNFDDNEKKTVGGRNGYGAKLCNVFSTQFTLECQDSEHGKRYRQTWTDNMQKMQKAKITSSKSADFVRITFKPDYNRFGMPEGIDDDLEALLFRRVYDMAGTIKSVKVHLNGQQIKIKDFKAYCDLYAKSIAAGRTAEEGGNPSCTVEIDKDKSHPRWEVGFTVSDGTFQQVSFVNSIATTAGGTHVNYIADQITGSLLKALDKKKKGHSLKQSHLRNHIFIFVNCLVDNPAFNSQTKEQLTTKPSQFGSRCSLGEAFLKQIAKSEAIENIIDFAQKKADKMLSKSDGSKRARVSNAKLVEANLAGTKRGHECTLILTEGDSAKALAVSGRTILDADRIGVFPLRGKLLNVRDASIDQITKNQEIQNIKQFLGLKHKQVYTDTKSLRYGHLMIMADQDHDGSHIKGLLINFLQVQFPSLLQIPEFFREFITPIVKVWQGPNPKRPQKLKAFFTQPQYEEWKESHKAELSRWQFKYFKGLGTSSNEDAQVYFTNLDEHLKEFEVMKPEEADLFDLVFSKKRADARKEWLGNFVPGTFLDHSTKAITYTDFVGKELILFSMADNSRSIPSVVDGLKPGQRKVLYACLKRNLVKDKKVVELAGYVSEQTAYHHGEASLQQTIIGLAQNFVGSNNINILEPSGNFGSRLAGGSDAASPRYIFTRLAPFTRKIFSPLDEAILKHQYEDGKRIEPEVYSPVIPMVLVNGADGIGTGWSTSIPNYHPEEIVKNLKRRMGRLDDADTEEKPFETMTPWFRGWKGNPELAGPDRYKFNGIAYVNEQKPNEITVSELPIRVWTDDFKAKLEKVYSGVDGPSWIKDYNEYNDHKTVHFDILVDEKHMPKILEEGILERLKLTKQVATSNLVAFDTRGQIRKYDKVEDILEEFYNHRLSMYSDRKAYWLGVYHADYRKLKNQYRFIKEVNDGDLIVARKKKAILVQELRQRKYEAFPPGGAQQKTTEDEIGKSDDEEGDGDGDGEEDPHVAGGARDYDYLLSMPIWALTAERLDRLSQAIANKKSEHENLLAKSEKDLWCADLDEFTAEWNTQLALEAEIQTQIRRMGRRVSKKIGAGRNRKAKDDDDYAPEKKPRAKGKAAAAKAAPKPKVETKSAQRFAEMFSSKPTKREATADVVDLSDNFSDDDFRALGRSKSLTANATEPSQQSQSQTAPQSQSEEAAAERPATKRAAASKAKALFDISSDSASDSDGGNDDLLGDIGDMVKGISKPTENDGARVSLYAMNRPGSSHGGPGGSQKPKTKPSKAAMDIDSHDDTNYELLAKSTPHKTATRDEDDEALNSEDELVGSVAQAVASTLKSSGIVPVKKARAKPAAAKTKTKAEPSKGKATAGASRGITLSPAAKAYAARKKVQGVKTSALVDSDDDLEDAPSPVPKAKPAARARPGRAAAAKRRVIVDDEEEDDSSGAQDENDDPFEMDDD</sequence>
<evidence type="ECO:0000256" key="4">
    <source>
        <dbReference type="ARBA" id="ARBA00011080"/>
    </source>
</evidence>
<dbReference type="SMART" id="SM00387">
    <property type="entry name" value="HATPase_c"/>
    <property type="match status" value="1"/>
</dbReference>
<evidence type="ECO:0000256" key="16">
    <source>
        <dbReference type="SAM" id="MobiDB-lite"/>
    </source>
</evidence>
<feature type="region of interest" description="Disordered" evidence="16">
    <location>
        <begin position="1590"/>
        <end position="1663"/>
    </location>
</feature>
<evidence type="ECO:0000259" key="17">
    <source>
        <dbReference type="PROSITE" id="PS50880"/>
    </source>
</evidence>
<evidence type="ECO:0000313" key="19">
    <source>
        <dbReference type="EMBL" id="KZZ95275.1"/>
    </source>
</evidence>
<feature type="compositionally biased region" description="Acidic residues" evidence="16">
    <location>
        <begin position="1195"/>
        <end position="1207"/>
    </location>
</feature>
<evidence type="ECO:0000256" key="1">
    <source>
        <dbReference type="ARBA" id="ARBA00000185"/>
    </source>
</evidence>
<feature type="compositionally biased region" description="Low complexity" evidence="16">
    <location>
        <begin position="1321"/>
        <end position="1330"/>
    </location>
</feature>
<dbReference type="PROSITE" id="PS52040">
    <property type="entry name" value="TOPO_IIA"/>
    <property type="match status" value="1"/>
</dbReference>
<feature type="region of interest" description="Disordered" evidence="16">
    <location>
        <begin position="1176"/>
        <end position="1212"/>
    </location>
</feature>
<dbReference type="Gene3D" id="3.30.1490.30">
    <property type="match status" value="1"/>
</dbReference>
<dbReference type="PROSITE" id="PS00177">
    <property type="entry name" value="TOPOISOMERASE_II"/>
    <property type="match status" value="1"/>
</dbReference>
<feature type="compositionally biased region" description="Low complexity" evidence="16">
    <location>
        <begin position="1"/>
        <end position="12"/>
    </location>
</feature>
<evidence type="ECO:0000256" key="14">
    <source>
        <dbReference type="PROSITE-ProRule" id="PRU01384"/>
    </source>
</evidence>
<dbReference type="GO" id="GO:0005634">
    <property type="term" value="C:nucleus"/>
    <property type="evidence" value="ECO:0007669"/>
    <property type="project" value="EnsemblFungi"/>
</dbReference>
<dbReference type="PRINTS" id="PR01158">
    <property type="entry name" value="TOPISMRASEII"/>
</dbReference>
<dbReference type="CDD" id="cd03481">
    <property type="entry name" value="TopoIIA_Trans_ScTopoIIA"/>
    <property type="match status" value="1"/>
</dbReference>
<dbReference type="GO" id="GO:0005524">
    <property type="term" value="F:ATP binding"/>
    <property type="evidence" value="ECO:0007669"/>
    <property type="project" value="UniProtKB-UniRule"/>
</dbReference>
<dbReference type="InterPro" id="IPR050634">
    <property type="entry name" value="DNA_Topoisomerase_II"/>
</dbReference>
<keyword evidence="9 15" id="KW-0067">ATP-binding</keyword>
<dbReference type="CDD" id="cd16930">
    <property type="entry name" value="HATPase_TopII-like"/>
    <property type="match status" value="1"/>
</dbReference>
<dbReference type="Gene3D" id="3.40.50.670">
    <property type="match status" value="1"/>
</dbReference>